<evidence type="ECO:0000313" key="3">
    <source>
        <dbReference type="Proteomes" id="UP000005561"/>
    </source>
</evidence>
<dbReference type="EMBL" id="ACCL02000021">
    <property type="protein sequence ID" value="EET59191.1"/>
    <property type="molecule type" value="Genomic_DNA"/>
</dbReference>
<dbReference type="Pfam" id="PF18765">
    <property type="entry name" value="Polbeta"/>
    <property type="match status" value="1"/>
</dbReference>
<dbReference type="PANTHER" id="PTHR33933:SF1">
    <property type="entry name" value="PROTEIN ADENYLYLTRANSFERASE MNTA-RELATED"/>
    <property type="match status" value="1"/>
</dbReference>
<comment type="caution">
    <text evidence="2">The sequence shown here is derived from an EMBL/GenBank/DDBJ whole genome shotgun (WGS) entry which is preliminary data.</text>
</comment>
<organism evidence="2 3">
    <name type="scientific">Marvinbryantia formatexigens DSM 14469</name>
    <dbReference type="NCBI Taxonomy" id="478749"/>
    <lineage>
        <taxon>Bacteria</taxon>
        <taxon>Bacillati</taxon>
        <taxon>Bacillota</taxon>
        <taxon>Clostridia</taxon>
        <taxon>Lachnospirales</taxon>
        <taxon>Lachnospiraceae</taxon>
        <taxon>Marvinbryantia</taxon>
    </lineage>
</organism>
<dbReference type="InterPro" id="IPR043519">
    <property type="entry name" value="NT_sf"/>
</dbReference>
<evidence type="ECO:0000259" key="1">
    <source>
        <dbReference type="Pfam" id="PF18765"/>
    </source>
</evidence>
<reference evidence="2" key="1">
    <citation type="submission" date="2009-07" db="EMBL/GenBank/DDBJ databases">
        <authorList>
            <person name="Weinstock G."/>
            <person name="Sodergren E."/>
            <person name="Clifton S."/>
            <person name="Fulton L."/>
            <person name="Fulton B."/>
            <person name="Courtney L."/>
            <person name="Fronick C."/>
            <person name="Harrison M."/>
            <person name="Strong C."/>
            <person name="Farmer C."/>
            <person name="Delahaunty K."/>
            <person name="Markovic C."/>
            <person name="Hall O."/>
            <person name="Minx P."/>
            <person name="Tomlinson C."/>
            <person name="Mitreva M."/>
            <person name="Nelson J."/>
            <person name="Hou S."/>
            <person name="Wollam A."/>
            <person name="Pepin K.H."/>
            <person name="Johnson M."/>
            <person name="Bhonagiri V."/>
            <person name="Nash W.E."/>
            <person name="Warren W."/>
            <person name="Chinwalla A."/>
            <person name="Mardis E.R."/>
            <person name="Wilson R.K."/>
        </authorList>
    </citation>
    <scope>NUCLEOTIDE SEQUENCE [LARGE SCALE GENOMIC DNA]</scope>
    <source>
        <strain evidence="2">DSM 14469</strain>
    </source>
</reference>
<evidence type="ECO:0000313" key="2">
    <source>
        <dbReference type="EMBL" id="EET59191.1"/>
    </source>
</evidence>
<dbReference type="STRING" id="168384.SAMN05660368_01994"/>
<dbReference type="Gene3D" id="3.30.460.10">
    <property type="entry name" value="Beta Polymerase, domain 2"/>
    <property type="match status" value="1"/>
</dbReference>
<dbReference type="SUPFAM" id="SSF81301">
    <property type="entry name" value="Nucleotidyltransferase"/>
    <property type="match status" value="1"/>
</dbReference>
<dbReference type="CDD" id="cd05403">
    <property type="entry name" value="NT_KNTase_like"/>
    <property type="match status" value="1"/>
</dbReference>
<accession>C6LJR8</accession>
<protein>
    <submittedName>
        <fullName evidence="2">Nucleotidyltransferase domain protein</fullName>
    </submittedName>
</protein>
<dbReference type="GO" id="GO:0016740">
    <property type="term" value="F:transferase activity"/>
    <property type="evidence" value="ECO:0007669"/>
    <property type="project" value="UniProtKB-KW"/>
</dbReference>
<dbReference type="PANTHER" id="PTHR33933">
    <property type="entry name" value="NUCLEOTIDYLTRANSFERASE"/>
    <property type="match status" value="1"/>
</dbReference>
<proteinExistence type="predicted"/>
<dbReference type="OrthoDB" id="9803106at2"/>
<dbReference type="Proteomes" id="UP000005561">
    <property type="component" value="Unassembled WGS sequence"/>
</dbReference>
<dbReference type="eggNOG" id="COG1669">
    <property type="taxonomic scope" value="Bacteria"/>
</dbReference>
<sequence>MENTICQKTGIKEKVLAALKQYAQECNIERVILFGSRARGDFKERSDIDLAVFGGNTDKFTILADEEAPTLLKFDIVNLGAAVEPELRAAIKEEGILLYEKI</sequence>
<gene>
    <name evidence="2" type="ORF">BRYFOR_08905</name>
</gene>
<dbReference type="InterPro" id="IPR052548">
    <property type="entry name" value="Type_VII_TA_antitoxin"/>
</dbReference>
<dbReference type="AlphaFoldDB" id="C6LJR8"/>
<keyword evidence="3" id="KW-1185">Reference proteome</keyword>
<dbReference type="RefSeq" id="WP_006863668.1">
    <property type="nucleotide sequence ID" value="NZ_ACCL02000021.1"/>
</dbReference>
<feature type="domain" description="Polymerase beta nucleotidyltransferase" evidence="1">
    <location>
        <begin position="19"/>
        <end position="101"/>
    </location>
</feature>
<dbReference type="InterPro" id="IPR041633">
    <property type="entry name" value="Polbeta"/>
</dbReference>
<name>C6LJR8_9FIRM</name>